<proteinExistence type="predicted"/>
<keyword evidence="3" id="KW-1185">Reference proteome</keyword>
<feature type="domain" description="N-sulphoglucosamine sulphohydrolase C-terminal" evidence="1">
    <location>
        <begin position="3"/>
        <end position="38"/>
    </location>
</feature>
<sequence>MPFWRKALYYHYYEHSSEHDVSRHYVITTVRYKLIYCTLPFNSMIIYIQ</sequence>
<accession>A0ABW8XW22</accession>
<evidence type="ECO:0000313" key="3">
    <source>
        <dbReference type="Proteomes" id="UP001629260"/>
    </source>
</evidence>
<evidence type="ECO:0000313" key="2">
    <source>
        <dbReference type="EMBL" id="MFL9831677.1"/>
    </source>
</evidence>
<gene>
    <name evidence="2" type="ORF">ABS764_12540</name>
</gene>
<protein>
    <submittedName>
        <fullName evidence="2">Sulfatase/phosphatase domain-containing protein</fullName>
    </submittedName>
</protein>
<organism evidence="2 3">
    <name type="scientific">Flavobacterium plantiphilum</name>
    <dbReference type="NCBI Taxonomy" id="3163297"/>
    <lineage>
        <taxon>Bacteria</taxon>
        <taxon>Pseudomonadati</taxon>
        <taxon>Bacteroidota</taxon>
        <taxon>Flavobacteriia</taxon>
        <taxon>Flavobacteriales</taxon>
        <taxon>Flavobacteriaceae</taxon>
        <taxon>Flavobacterium</taxon>
    </lineage>
</organism>
<dbReference type="EMBL" id="JBELQA010000007">
    <property type="protein sequence ID" value="MFL9831677.1"/>
    <property type="molecule type" value="Genomic_DNA"/>
</dbReference>
<reference evidence="2 3" key="1">
    <citation type="submission" date="2024-06" db="EMBL/GenBank/DDBJ databases">
        <authorList>
            <person name="Kaempfer P."/>
            <person name="Viver T."/>
        </authorList>
    </citation>
    <scope>NUCLEOTIDE SEQUENCE [LARGE SCALE GENOMIC DNA]</scope>
    <source>
        <strain evidence="2 3">ST-87</strain>
    </source>
</reference>
<dbReference type="Pfam" id="PF16347">
    <property type="entry name" value="SGSH_C"/>
    <property type="match status" value="1"/>
</dbReference>
<name>A0ABW8XW22_9FLAO</name>
<dbReference type="Proteomes" id="UP001629260">
    <property type="component" value="Unassembled WGS sequence"/>
</dbReference>
<evidence type="ECO:0000259" key="1">
    <source>
        <dbReference type="Pfam" id="PF16347"/>
    </source>
</evidence>
<dbReference type="RefSeq" id="WP_408082302.1">
    <property type="nucleotide sequence ID" value="NZ_JBELQA010000007.1"/>
</dbReference>
<dbReference type="InterPro" id="IPR032506">
    <property type="entry name" value="SGSH_C"/>
</dbReference>
<comment type="caution">
    <text evidence="2">The sequence shown here is derived from an EMBL/GenBank/DDBJ whole genome shotgun (WGS) entry which is preliminary data.</text>
</comment>